<dbReference type="EMBL" id="JAACAK010000064">
    <property type="protein sequence ID" value="NIR75161.1"/>
    <property type="molecule type" value="Genomic_DNA"/>
</dbReference>
<dbReference type="SUPFAM" id="SSF53756">
    <property type="entry name" value="UDP-Glycosyltransferase/glycogen phosphorylase"/>
    <property type="match status" value="1"/>
</dbReference>
<reference evidence="2 3" key="1">
    <citation type="submission" date="2020-01" db="EMBL/GenBank/DDBJ databases">
        <title>Genomes assembled from Gulf of Kutch pelagic sediment metagenomes.</title>
        <authorList>
            <person name="Chandrashekar M."/>
            <person name="Mahajan M.S."/>
            <person name="Dave K.J."/>
            <person name="Vatsa P."/>
            <person name="Nathani N.M."/>
        </authorList>
    </citation>
    <scope>NUCLEOTIDE SEQUENCE [LARGE SCALE GENOMIC DNA]</scope>
    <source>
        <strain evidence="2">KS3-K002</strain>
    </source>
</reference>
<dbReference type="CDD" id="cd03811">
    <property type="entry name" value="GT4_GT28_WabH-like"/>
    <property type="match status" value="1"/>
</dbReference>
<dbReference type="PANTHER" id="PTHR12526:SF638">
    <property type="entry name" value="SPORE COAT PROTEIN SA"/>
    <property type="match status" value="1"/>
</dbReference>
<accession>A0AAE4ZBG8</accession>
<dbReference type="AlphaFoldDB" id="A0AAE4ZBG8"/>
<dbReference type="InterPro" id="IPR028098">
    <property type="entry name" value="Glyco_trans_4-like_N"/>
</dbReference>
<evidence type="ECO:0000259" key="1">
    <source>
        <dbReference type="Pfam" id="PF13439"/>
    </source>
</evidence>
<protein>
    <submittedName>
        <fullName evidence="2">Glycosyltransferase</fullName>
    </submittedName>
</protein>
<dbReference type="GO" id="GO:0016757">
    <property type="term" value="F:glycosyltransferase activity"/>
    <property type="evidence" value="ECO:0007669"/>
    <property type="project" value="TreeGrafter"/>
</dbReference>
<gene>
    <name evidence="2" type="ORF">GWO12_08630</name>
</gene>
<dbReference type="PANTHER" id="PTHR12526">
    <property type="entry name" value="GLYCOSYLTRANSFERASE"/>
    <property type="match status" value="1"/>
</dbReference>
<comment type="caution">
    <text evidence="2">The sequence shown here is derived from an EMBL/GenBank/DDBJ whole genome shotgun (WGS) entry which is preliminary data.</text>
</comment>
<proteinExistence type="predicted"/>
<feature type="domain" description="Glycosyltransferase subfamily 4-like N-terminal" evidence="1">
    <location>
        <begin position="38"/>
        <end position="198"/>
    </location>
</feature>
<organism evidence="2 3">
    <name type="scientific">Candidatus Kutchimonas denitrificans</name>
    <dbReference type="NCBI Taxonomy" id="3056748"/>
    <lineage>
        <taxon>Bacteria</taxon>
        <taxon>Pseudomonadati</taxon>
        <taxon>Gemmatimonadota</taxon>
        <taxon>Gemmatimonadia</taxon>
        <taxon>Candidatus Palauibacterales</taxon>
        <taxon>Candidatus Palauibacteraceae</taxon>
        <taxon>Candidatus Kutchimonas</taxon>
    </lineage>
</organism>
<name>A0AAE4ZBG8_9BACT</name>
<evidence type="ECO:0000313" key="2">
    <source>
        <dbReference type="EMBL" id="NIR75161.1"/>
    </source>
</evidence>
<evidence type="ECO:0000313" key="3">
    <source>
        <dbReference type="Proteomes" id="UP000702544"/>
    </source>
</evidence>
<dbReference type="Pfam" id="PF13692">
    <property type="entry name" value="Glyco_trans_1_4"/>
    <property type="match status" value="1"/>
</dbReference>
<dbReference type="Pfam" id="PF13439">
    <property type="entry name" value="Glyco_transf_4"/>
    <property type="match status" value="1"/>
</dbReference>
<dbReference type="Gene3D" id="3.40.50.2000">
    <property type="entry name" value="Glycogen Phosphorylase B"/>
    <property type="match status" value="2"/>
</dbReference>
<dbReference type="Proteomes" id="UP000702544">
    <property type="component" value="Unassembled WGS sequence"/>
</dbReference>
<sequence>MQRDVARTNVASVKSSRSTDVEVPVARIELFVDNFERGGTQAQLVHLANGLAKNPAFDVSVGCLSRRGPLLSALEIAPERITEYPTNRFYNPRGLWQISRLARHVMAEGLDLIHALDFYANIMCSAAAGLNPRTKLVVSRRYEVLTDRRLHRIGEWWSYRLADAVVMNSEHIMRAVASRGLVSRSKVKLIPNGIDLARFESGPPPVDGSQGGGESFRVGVVARLCADKGLDVLLAAAARLVETWQQLEFVLVGEGEQREELETEIRRRGLGGSVRLAGAQADVRPWIASFDIAVLPSYREGLPNALLEYLAMGRPVVATRVGGVSRVLKGGSVGVLVPPGDPQSLAAAIDGLLRDAARRAELAQAARARAQDYGLERMLEATITMYESLLSGSSAPGD</sequence>